<accession>A0AA39MH87</accession>
<organism evidence="1 2">
    <name type="scientific">Armillaria borealis</name>
    <dbReference type="NCBI Taxonomy" id="47425"/>
    <lineage>
        <taxon>Eukaryota</taxon>
        <taxon>Fungi</taxon>
        <taxon>Dikarya</taxon>
        <taxon>Basidiomycota</taxon>
        <taxon>Agaricomycotina</taxon>
        <taxon>Agaricomycetes</taxon>
        <taxon>Agaricomycetidae</taxon>
        <taxon>Agaricales</taxon>
        <taxon>Marasmiineae</taxon>
        <taxon>Physalacriaceae</taxon>
        <taxon>Armillaria</taxon>
    </lineage>
</organism>
<dbReference type="AlphaFoldDB" id="A0AA39MH87"/>
<proteinExistence type="predicted"/>
<name>A0AA39MH87_9AGAR</name>
<dbReference type="Proteomes" id="UP001175226">
    <property type="component" value="Unassembled WGS sequence"/>
</dbReference>
<dbReference type="EMBL" id="JAUEPT010000081">
    <property type="protein sequence ID" value="KAK0433400.1"/>
    <property type="molecule type" value="Genomic_DNA"/>
</dbReference>
<keyword evidence="2" id="KW-1185">Reference proteome</keyword>
<reference evidence="1" key="1">
    <citation type="submission" date="2023-06" db="EMBL/GenBank/DDBJ databases">
        <authorList>
            <consortium name="Lawrence Berkeley National Laboratory"/>
            <person name="Ahrendt S."/>
            <person name="Sahu N."/>
            <person name="Indic B."/>
            <person name="Wong-Bajracharya J."/>
            <person name="Merenyi Z."/>
            <person name="Ke H.-M."/>
            <person name="Monk M."/>
            <person name="Kocsube S."/>
            <person name="Drula E."/>
            <person name="Lipzen A."/>
            <person name="Balint B."/>
            <person name="Henrissat B."/>
            <person name="Andreopoulos B."/>
            <person name="Martin F.M."/>
            <person name="Harder C.B."/>
            <person name="Rigling D."/>
            <person name="Ford K.L."/>
            <person name="Foster G.D."/>
            <person name="Pangilinan J."/>
            <person name="Papanicolaou A."/>
            <person name="Barry K."/>
            <person name="LaButti K."/>
            <person name="Viragh M."/>
            <person name="Koriabine M."/>
            <person name="Yan M."/>
            <person name="Riley R."/>
            <person name="Champramary S."/>
            <person name="Plett K.L."/>
            <person name="Tsai I.J."/>
            <person name="Slot J."/>
            <person name="Sipos G."/>
            <person name="Plett J."/>
            <person name="Nagy L.G."/>
            <person name="Grigoriev I.V."/>
        </authorList>
    </citation>
    <scope>NUCLEOTIDE SEQUENCE</scope>
    <source>
        <strain evidence="1">FPL87.14</strain>
    </source>
</reference>
<evidence type="ECO:0000313" key="1">
    <source>
        <dbReference type="EMBL" id="KAK0433400.1"/>
    </source>
</evidence>
<sequence length="339" mass="38378">MIHRFLNAANVHRRFLSAMKPSARETKFDCQMEELTRCTSLDVEAMHKKMRGMVGLADDDMKAFAPLPDENDPGIFGHGPCPDDDIRTHVQRRETKPPTSPHTAQRAGHVRGALIQDERPRCRWETFGGLPRWSTGLHNSHLRDGPLFGTARTNEYGLDDGLKDETGRDHSVMQLVKMRVDIHCAGRKMCMGWHARMEECAREEGVDGMLRGQEGEETRTCCKEWSSCGCEERRRWSVTVEDRLVVDVCGCTREVVCTNTSRKFHVLRAALDVEGEEIFTTYTGILKLAASTIVLCLEGIQTSPNSLEDGDDSDRLDYFMLGQKGNAAYRREEWQGQNT</sequence>
<evidence type="ECO:0000313" key="2">
    <source>
        <dbReference type="Proteomes" id="UP001175226"/>
    </source>
</evidence>
<protein>
    <submittedName>
        <fullName evidence="1">Uncharacterized protein</fullName>
    </submittedName>
</protein>
<gene>
    <name evidence="1" type="ORF">EV421DRAFT_1741553</name>
</gene>
<comment type="caution">
    <text evidence="1">The sequence shown here is derived from an EMBL/GenBank/DDBJ whole genome shotgun (WGS) entry which is preliminary data.</text>
</comment>